<dbReference type="Pfam" id="PF02585">
    <property type="entry name" value="PIG-L"/>
    <property type="match status" value="1"/>
</dbReference>
<dbReference type="Proteomes" id="UP000479293">
    <property type="component" value="Unassembled WGS sequence"/>
</dbReference>
<sequence>MYLTYHRLAVFSILFLGIATLLPAVAQSDPSKIRVIMIGAHPDDCDLKSGGTAALLSLMGYAVKFVAVTNGDAGHQTMKGTALAKRRLAEAQEAGKRFGVTYDVLDNHDGELLPTLAVRLQIIKKIREWNADVVIAPRPNDYHPDHRYTGVLVQDAAYMVAVPNVAPETPRLQKNPVFLYFQDNFQRPNPFRPDVAIDISPVYAQKIHALDAHRSQVYEWLPWIGGFLDKVPTDQAEQEKWLAETRAVKITPEVRASLEKGYGKDKAAQVQHAEAFEVCEYGARPTDDDLKRIFPMLK</sequence>
<dbReference type="PANTHER" id="PTHR12993">
    <property type="entry name" value="N-ACETYLGLUCOSAMINYL-PHOSPHATIDYLINOSITOL DE-N-ACETYLASE-RELATED"/>
    <property type="match status" value="1"/>
</dbReference>
<dbReference type="InterPro" id="IPR024078">
    <property type="entry name" value="LmbE-like_dom_sf"/>
</dbReference>
<dbReference type="GO" id="GO:0016811">
    <property type="term" value="F:hydrolase activity, acting on carbon-nitrogen (but not peptide) bonds, in linear amides"/>
    <property type="evidence" value="ECO:0007669"/>
    <property type="project" value="TreeGrafter"/>
</dbReference>
<dbReference type="SUPFAM" id="SSF102588">
    <property type="entry name" value="LmbE-like"/>
    <property type="match status" value="1"/>
</dbReference>
<dbReference type="RefSeq" id="WP_152758487.1">
    <property type="nucleotide sequence ID" value="NZ_WHLY01000002.1"/>
</dbReference>
<keyword evidence="2" id="KW-1185">Reference proteome</keyword>
<accession>A0A7C9FNR9</accession>
<dbReference type="AlphaFoldDB" id="A0A7C9FNR9"/>
<dbReference type="EMBL" id="WHLY01000002">
    <property type="protein sequence ID" value="MPR33331.1"/>
    <property type="molecule type" value="Genomic_DNA"/>
</dbReference>
<evidence type="ECO:0000313" key="2">
    <source>
        <dbReference type="Proteomes" id="UP000479293"/>
    </source>
</evidence>
<name>A0A7C9FNR9_9BACT</name>
<comment type="caution">
    <text evidence="1">The sequence shown here is derived from an EMBL/GenBank/DDBJ whole genome shotgun (WGS) entry which is preliminary data.</text>
</comment>
<gene>
    <name evidence="1" type="ORF">GBK04_08145</name>
</gene>
<dbReference type="InterPro" id="IPR003737">
    <property type="entry name" value="GlcNAc_PI_deacetylase-related"/>
</dbReference>
<protein>
    <submittedName>
        <fullName evidence="1">PIG-L family deacetylase</fullName>
    </submittedName>
</protein>
<evidence type="ECO:0000313" key="1">
    <source>
        <dbReference type="EMBL" id="MPR33331.1"/>
    </source>
</evidence>
<proteinExistence type="predicted"/>
<dbReference type="PANTHER" id="PTHR12993:SF11">
    <property type="entry name" value="N-ACETYLGLUCOSAMINYL-PHOSPHATIDYLINOSITOL DE-N-ACETYLASE"/>
    <property type="match status" value="1"/>
</dbReference>
<reference evidence="1 2" key="1">
    <citation type="submission" date="2019-10" db="EMBL/GenBank/DDBJ databases">
        <title>Draft Genome Sequence of Cytophagaceae sp. SJW1-29.</title>
        <authorList>
            <person name="Choi A."/>
        </authorList>
    </citation>
    <scope>NUCLEOTIDE SEQUENCE [LARGE SCALE GENOMIC DNA]</scope>
    <source>
        <strain evidence="1 2">SJW1-29</strain>
    </source>
</reference>
<organism evidence="1 2">
    <name type="scientific">Salmonirosea aquatica</name>
    <dbReference type="NCBI Taxonomy" id="2654236"/>
    <lineage>
        <taxon>Bacteria</taxon>
        <taxon>Pseudomonadati</taxon>
        <taxon>Bacteroidota</taxon>
        <taxon>Cytophagia</taxon>
        <taxon>Cytophagales</taxon>
        <taxon>Spirosomataceae</taxon>
        <taxon>Salmonirosea</taxon>
    </lineage>
</organism>
<dbReference type="Gene3D" id="3.40.50.10320">
    <property type="entry name" value="LmbE-like"/>
    <property type="match status" value="1"/>
</dbReference>